<protein>
    <recommendedName>
        <fullName evidence="2">CBM6 domain-containing protein</fullName>
    </recommendedName>
</protein>
<accession>K0SVQ7</accession>
<dbReference type="Gene3D" id="2.60.120.260">
    <property type="entry name" value="Galactose-binding domain-like"/>
    <property type="match status" value="3"/>
</dbReference>
<dbReference type="InterPro" id="IPR008979">
    <property type="entry name" value="Galactose-bd-like_sf"/>
</dbReference>
<evidence type="ECO:0000256" key="1">
    <source>
        <dbReference type="SAM" id="MobiDB-lite"/>
    </source>
</evidence>
<comment type="caution">
    <text evidence="3">The sequence shown here is derived from an EMBL/GenBank/DDBJ whole genome shotgun (WGS) entry which is preliminary data.</text>
</comment>
<evidence type="ECO:0000313" key="4">
    <source>
        <dbReference type="Proteomes" id="UP000266841"/>
    </source>
</evidence>
<feature type="domain" description="CBM6" evidence="2">
    <location>
        <begin position="685"/>
        <end position="820"/>
    </location>
</feature>
<dbReference type="InterPro" id="IPR014917">
    <property type="entry name" value="DUF1800"/>
</dbReference>
<dbReference type="EMBL" id="AGNL01010552">
    <property type="protein sequence ID" value="EJK69034.1"/>
    <property type="molecule type" value="Genomic_DNA"/>
</dbReference>
<dbReference type="InterPro" id="IPR010869">
    <property type="entry name" value="DUF1501"/>
</dbReference>
<sequence>PVTVSPTAQPSSSPSAKPVTGSPTGEPTAKPVTGSPSSSPSSSPSTAPSLKPVSQSPTAGPTSGPSVKPTANPSPFPSSSPTVTPLECPDTLPGFLELCETDPDPVIACELNAVMYYALVPESFPGAENGILCARIEMPDHDGWMGIGFSQDGTMTGSPKMHTTAVVGVPLAGTVLKYKLNAKDKNIVAEMSSDQQTLRDTSIALSPDGTAIMTFTKLLKEKDEVEILESGINRFISAKPLILTNKEAAYPQPKWFANCECALGLAGMELSTGSDLIYFIPSVSQTSPTSNPIRAVVPQSCPYTYSGSINYAFGDTNDGGEGVLRYDLVRESSPGAGDGVLCGQLEVADTFDGWVAFGFSSTGQMIGSTDPVNVAVIGRVDDKSVKKYILPGRYVVEMAQEDQTLLDTNIAVVNDNIIMTFTKLLKEDGEVEIVVDRANEFISAKGQIISGNIANHGADGRKDFILKDFSEDVTSPSVKPTNAPSSRPTEFPTTSSALACPPTGTSIELNFGQQSFERAPAHTFCGIFIEKTSGALIPFARSYNQEDWEASPGPFASSSDGVFCTDKCQVQLPILESGGDRYIISSKGNLGEAPTAQEQVANFLERTTFGATKAEIKALSADGDWTVEDQSAWVRNQINLPMSSHREYYRRKYAFIEQDRYDAYSGDYNYQTFEIVPEEANNEVQIIEAEDASNYQAGSSGGIEACRDPSTRYCSGGQEFDFNGQGSFIEWEVTVSAEMAGVVPISFRYTNGDDFNDGNRPVRLMVNNVTAVESHDFFYTEWNYYRYSEMVYINLQEGQNTIKLVDDTGIGPYIGKPSATRQACGSCDEDTGHPKSNRPQWSEAISSALAGQAMAGFATCCLMAGQDFLILVRPINTHDVPMTRICLMRSNHNTAGNPSLSNFEGYTQYLPDNIIQFEEANLFQNTTSDIEGVPLVEGQTMLLPDGLDSSSHPVCDLLPNYSAENNEPVIGRLPDGTYVQWTPTILFENNGPSMNTPASELASSTLSDGGGATSSSTAKALSGREDAYGTFCSNVPRSQFNEKTCILSTDPSACYDQEIPGYEGGVVVCGSPGEIANDPSKRHQFDVRSDESITALNGDISNNQKNLIWSEIALNSDEDLAIHLPKLLTLPDAPTSIDNCVKHAFGNYLDLLRETSYSPLMAEHLSFLDGKSHQYVYQEEDGRISRADENFAREIMQLFSIGLLLLNDDGTPVFNPETGMPLETYTNEHIEQFARAWTGFRRVQSRGNYEDNDRWDRNRLDPMRIDAAWRDPWPVADLNGGFVGDRFPLCSDLPDQSFLKAGAKYILNGGNPLPTLMTDRSEFADEERFPQLLRLEPNPSSKLFKALAPDVNGQFAMTVVLEDDIDCDGIECELDTVRTVKIGSVYYEFVEKPCVQLAFYEGGKQVNFRENADFGSMCANPSLPHASEACCRAERVYELSAIREPGVTFFYEGERVKYDTAKQRCTDYGLDLCFWEHARPYNGTQIMWDEWWRQGYGWTNKDCEVWVKINGEGKVAVVHNAETSRSNLNDDKGVASHVLEDTTLNWFKVHWEDDYPGSSDKNSCSANHCKSSSDGYCVCKTTVTESAVFDDLSMSKDDILSQLYIGATSIPAGSTPTCIPDCDGWEYIAHSMNDNTVDADTVFEVEDFAGRKFLLKNTVSTVGLDGWQMPPETYEAESATNSLNMTLKADSSASGGAFYDPDQTEAAFIEWDNISVPADGEFEISFRYALDTHPRSMDIFINGVELELTPERPTPPVIPDIKIEAKAELVFLGSNRRNWEDLHPNGLGMCQGDWSGYDAVPGCSGEGTSGTDYCALQEDSMIWYVGNPWDSSNSLSQGIPLGRCEGDCNTDADCEGSLQCYQRDNLARTPGCTGFGPSGKDFCAEKGEGELWIMEDNSLLGECEGYCWQDSMCEAGLFCYRASGTTSYFPGCEGGSVSSNRDYCVDPKKSKKLLFFPTGGWTSDWHYTEPIKVFLTEGLNTIRMEVPSGADNAPNLDLLRIEQNLAMSTSTATFRNPPHFVSLQLNEENFGEQNERDAQYQTEAVLEHYFHQPNVAPFLCVRLMQRFGFSNPGKRYVKNCVDAFRSGTYTSGGEVFGKPGDYGNLEATAAAILLDREASDSTLLHDPSYGSLREPLLKVMALMKSMEYQTQFPDNLPGPEFAKEFQTRLYRLHTKIGQGAYEFPSVFSWFLPEYVANAGPSLEAQLVSPESMILTLPNTVGLLNGMFSLIKYGLSSCYGGFGTDPDVGRTCFDLNNERFGNYGRYARSFGRLTYEPEGSTPEDWVDDLSLLLTSGRLSESSRTEIVSSCEYTVSLEIVGNDIFTEGSYPLGICQGDCDSDSDCGDGLLCFNRNGFDQVPGCEGRGSSGWDYCYAPACCGDGPEVEDAGNNGNPYSGYPADVFPLGLCQGDCDNDSECGEGLVCFNRNGFTDVPGCTGSGTSSTDYCIDPTCPSGNAECSLGFISPETIKGETTRCMQQLIVTTAEFQTSNLVESSGEDRSYPSPIANEEEPYKALVYDVFAGGMDSYNMLSPYTCSNAPDGTDTYEQFRDIRGRRTSLSEQIEGVGLPRSRLQPIQANNPDQPCEVFGVHENLPILKALYDEGDLGFVANAGLLAKPTTRSTYNADTPTQLFAHNAMQEDSKREDLFDQFGGSGVIGRMADVLTTNGIPTNMFSIDGSQVVLIGEAGAGGPSPFTLSSEGLAAFNQNPDFDTEAIKILNRKGKADSGFFSETWSLKLSESLANQDILKDALDNTQVQSPDITADDLNSNSFLRELIMCTRIMQTRDIRGSKRDACFVQEGGWDHHSEVDVNISERFSGVNFAIEKFVKEVKALKLWGSVTVVQFSEFARTLDPNSGNGVDHAWGGNHFYFGGAVNGGKVRGLYPHDFVESSSNPVALSRGRMIPQYPWDAMLYGTAEWFGINVEGDEIDKVLPMNKNFPPEKLYREAELYKAVQPAASAQILVEGSIVVEMADGDPAIEMGNDIIELDLTIDNEGELATELLGLSNLSKTSPLKTVGDKANGVSPGLFHK</sequence>
<feature type="compositionally biased region" description="Low complexity" evidence="1">
    <location>
        <begin position="1001"/>
        <end position="1019"/>
    </location>
</feature>
<feature type="region of interest" description="Disordered" evidence="1">
    <location>
        <begin position="990"/>
        <end position="1019"/>
    </location>
</feature>
<feature type="region of interest" description="Disordered" evidence="1">
    <location>
        <begin position="475"/>
        <end position="496"/>
    </location>
</feature>
<dbReference type="SUPFAM" id="SSF49785">
    <property type="entry name" value="Galactose-binding domain-like"/>
    <property type="match status" value="1"/>
</dbReference>
<dbReference type="InterPro" id="IPR005084">
    <property type="entry name" value="CBM6"/>
</dbReference>
<feature type="compositionally biased region" description="Low complexity" evidence="1">
    <location>
        <begin position="35"/>
        <end position="49"/>
    </location>
</feature>
<dbReference type="CDD" id="cd09631">
    <property type="entry name" value="DOMON_DOH"/>
    <property type="match status" value="1"/>
</dbReference>
<feature type="compositionally biased region" description="Polar residues" evidence="1">
    <location>
        <begin position="52"/>
        <end position="71"/>
    </location>
</feature>
<gene>
    <name evidence="3" type="ORF">THAOC_09750</name>
</gene>
<dbReference type="GO" id="GO:0030246">
    <property type="term" value="F:carbohydrate binding"/>
    <property type="evidence" value="ECO:0007669"/>
    <property type="project" value="InterPro"/>
</dbReference>
<evidence type="ECO:0000313" key="3">
    <source>
        <dbReference type="EMBL" id="EJK69034.1"/>
    </source>
</evidence>
<feature type="region of interest" description="Disordered" evidence="1">
    <location>
        <begin position="1"/>
        <end position="85"/>
    </location>
</feature>
<dbReference type="InterPro" id="IPR045266">
    <property type="entry name" value="DOH_DOMON"/>
</dbReference>
<feature type="compositionally biased region" description="Low complexity" evidence="1">
    <location>
        <begin position="1"/>
        <end position="19"/>
    </location>
</feature>
<dbReference type="OrthoDB" id="411021at2759"/>
<proteinExistence type="predicted"/>
<name>K0SVQ7_THAOC</name>
<dbReference type="Proteomes" id="UP000266841">
    <property type="component" value="Unassembled WGS sequence"/>
</dbReference>
<dbReference type="PROSITE" id="PS51175">
    <property type="entry name" value="CBM6"/>
    <property type="match status" value="1"/>
</dbReference>
<feature type="non-terminal residue" evidence="3">
    <location>
        <position position="1"/>
    </location>
</feature>
<dbReference type="PANTHER" id="PTHR43737">
    <property type="entry name" value="BLL7424 PROTEIN"/>
    <property type="match status" value="1"/>
</dbReference>
<dbReference type="Pfam" id="PF07394">
    <property type="entry name" value="DUF1501"/>
    <property type="match status" value="1"/>
</dbReference>
<evidence type="ECO:0000259" key="2">
    <source>
        <dbReference type="PROSITE" id="PS51175"/>
    </source>
</evidence>
<dbReference type="eggNOG" id="ENOG502S505">
    <property type="taxonomic scope" value="Eukaryota"/>
</dbReference>
<organism evidence="3 4">
    <name type="scientific">Thalassiosira oceanica</name>
    <name type="common">Marine diatom</name>
    <dbReference type="NCBI Taxonomy" id="159749"/>
    <lineage>
        <taxon>Eukaryota</taxon>
        <taxon>Sar</taxon>
        <taxon>Stramenopiles</taxon>
        <taxon>Ochrophyta</taxon>
        <taxon>Bacillariophyta</taxon>
        <taxon>Coscinodiscophyceae</taxon>
        <taxon>Thalassiosirophycidae</taxon>
        <taxon>Thalassiosirales</taxon>
        <taxon>Thalassiosiraceae</taxon>
        <taxon>Thalassiosira</taxon>
    </lineage>
</organism>
<keyword evidence="4" id="KW-1185">Reference proteome</keyword>
<dbReference type="Pfam" id="PF08811">
    <property type="entry name" value="DUF1800"/>
    <property type="match status" value="2"/>
</dbReference>
<dbReference type="PANTHER" id="PTHR43737:SF1">
    <property type="entry name" value="DUF1501 DOMAIN-CONTAINING PROTEIN"/>
    <property type="match status" value="1"/>
</dbReference>
<reference evidence="3 4" key="1">
    <citation type="journal article" date="2012" name="Genome Biol.">
        <title>Genome and low-iron response of an oceanic diatom adapted to chronic iron limitation.</title>
        <authorList>
            <person name="Lommer M."/>
            <person name="Specht M."/>
            <person name="Roy A.S."/>
            <person name="Kraemer L."/>
            <person name="Andreson R."/>
            <person name="Gutowska M.A."/>
            <person name="Wolf J."/>
            <person name="Bergner S.V."/>
            <person name="Schilhabel M.B."/>
            <person name="Klostermeier U.C."/>
            <person name="Beiko R.G."/>
            <person name="Rosenstiel P."/>
            <person name="Hippler M."/>
            <person name="Laroche J."/>
        </authorList>
    </citation>
    <scope>NUCLEOTIDE SEQUENCE [LARGE SCALE GENOMIC DNA]</scope>
    <source>
        <strain evidence="3 4">CCMP1005</strain>
    </source>
</reference>